<evidence type="ECO:0000313" key="6">
    <source>
        <dbReference type="EMBL" id="KIW49896.1"/>
    </source>
</evidence>
<organism evidence="6 7">
    <name type="scientific">Exophiala xenobiotica</name>
    <dbReference type="NCBI Taxonomy" id="348802"/>
    <lineage>
        <taxon>Eukaryota</taxon>
        <taxon>Fungi</taxon>
        <taxon>Dikarya</taxon>
        <taxon>Ascomycota</taxon>
        <taxon>Pezizomycotina</taxon>
        <taxon>Eurotiomycetes</taxon>
        <taxon>Chaetothyriomycetidae</taxon>
        <taxon>Chaetothyriales</taxon>
        <taxon>Herpotrichiellaceae</taxon>
        <taxon>Exophiala</taxon>
    </lineage>
</organism>
<keyword evidence="4" id="KW-0456">Lyase</keyword>
<dbReference type="InterPro" id="IPR006913">
    <property type="entry name" value="CENP-V/GFA"/>
</dbReference>
<dbReference type="AlphaFoldDB" id="A0A0D2BCP8"/>
<feature type="domain" description="CENP-V/GFA" evidence="5">
    <location>
        <begin position="2"/>
        <end position="138"/>
    </location>
</feature>
<proteinExistence type="inferred from homology"/>
<dbReference type="RefSeq" id="XP_013310480.1">
    <property type="nucleotide sequence ID" value="XM_013455026.1"/>
</dbReference>
<sequence>MLNGSCLCGDITYTFSGEPIAKALCHCLTCRKFTSSAYATCFLVPDPDAHSPAETSARKTDFQLQSRTNTPLRQTSTVHETGMGINFFGCAKCPSTLYKKAPDGFPGVLVVFAGCLDGGEGDLRAKGGAEELGDPEAELWVKHRLPWVTELKGAKQCQEFE</sequence>
<evidence type="ECO:0000256" key="3">
    <source>
        <dbReference type="ARBA" id="ARBA00022833"/>
    </source>
</evidence>
<gene>
    <name evidence="6" type="ORF">PV05_11533</name>
</gene>
<name>A0A0D2BCP8_9EURO</name>
<dbReference type="PANTHER" id="PTHR33337">
    <property type="entry name" value="GFA DOMAIN-CONTAINING PROTEIN"/>
    <property type="match status" value="1"/>
</dbReference>
<protein>
    <recommendedName>
        <fullName evidence="5">CENP-V/GFA domain-containing protein</fullName>
    </recommendedName>
</protein>
<keyword evidence="3" id="KW-0862">Zinc</keyword>
<evidence type="ECO:0000259" key="5">
    <source>
        <dbReference type="PROSITE" id="PS51891"/>
    </source>
</evidence>
<dbReference type="GO" id="GO:0046872">
    <property type="term" value="F:metal ion binding"/>
    <property type="evidence" value="ECO:0007669"/>
    <property type="project" value="UniProtKB-KW"/>
</dbReference>
<dbReference type="Gene3D" id="3.90.1590.10">
    <property type="entry name" value="glutathione-dependent formaldehyde- activating enzyme (gfa)"/>
    <property type="match status" value="1"/>
</dbReference>
<evidence type="ECO:0000313" key="7">
    <source>
        <dbReference type="Proteomes" id="UP000054342"/>
    </source>
</evidence>
<accession>A0A0D2BCP8</accession>
<evidence type="ECO:0000256" key="2">
    <source>
        <dbReference type="ARBA" id="ARBA00022723"/>
    </source>
</evidence>
<comment type="similarity">
    <text evidence="1">Belongs to the Gfa family.</text>
</comment>
<dbReference type="SUPFAM" id="SSF51316">
    <property type="entry name" value="Mss4-like"/>
    <property type="match status" value="1"/>
</dbReference>
<evidence type="ECO:0000256" key="4">
    <source>
        <dbReference type="ARBA" id="ARBA00023239"/>
    </source>
</evidence>
<keyword evidence="2" id="KW-0479">Metal-binding</keyword>
<dbReference type="HOGENOM" id="CLU_055491_3_6_1"/>
<evidence type="ECO:0000256" key="1">
    <source>
        <dbReference type="ARBA" id="ARBA00005495"/>
    </source>
</evidence>
<dbReference type="PANTHER" id="PTHR33337:SF30">
    <property type="entry name" value="DUF636 DOMAIN PROTEIN (AFU_ORTHOLOGUE AFUA_1G03180)"/>
    <property type="match status" value="1"/>
</dbReference>
<dbReference type="EMBL" id="KN847323">
    <property type="protein sequence ID" value="KIW49896.1"/>
    <property type="molecule type" value="Genomic_DNA"/>
</dbReference>
<reference evidence="6 7" key="1">
    <citation type="submission" date="2015-01" db="EMBL/GenBank/DDBJ databases">
        <title>The Genome Sequence of Exophiala xenobiotica CBS118157.</title>
        <authorList>
            <consortium name="The Broad Institute Genomics Platform"/>
            <person name="Cuomo C."/>
            <person name="de Hoog S."/>
            <person name="Gorbushina A."/>
            <person name="Stielow B."/>
            <person name="Teixiera M."/>
            <person name="Abouelleil A."/>
            <person name="Chapman S.B."/>
            <person name="Priest M."/>
            <person name="Young S.K."/>
            <person name="Wortman J."/>
            <person name="Nusbaum C."/>
            <person name="Birren B."/>
        </authorList>
    </citation>
    <scope>NUCLEOTIDE SEQUENCE [LARGE SCALE GENOMIC DNA]</scope>
    <source>
        <strain evidence="6 7">CBS 118157</strain>
    </source>
</reference>
<dbReference type="Proteomes" id="UP000054342">
    <property type="component" value="Unassembled WGS sequence"/>
</dbReference>
<dbReference type="Pfam" id="PF04828">
    <property type="entry name" value="GFA"/>
    <property type="match status" value="1"/>
</dbReference>
<dbReference type="GeneID" id="25333441"/>
<dbReference type="OrthoDB" id="9985472at2759"/>
<dbReference type="PROSITE" id="PS51891">
    <property type="entry name" value="CENP_V_GFA"/>
    <property type="match status" value="1"/>
</dbReference>
<keyword evidence="7" id="KW-1185">Reference proteome</keyword>
<dbReference type="GO" id="GO:0016846">
    <property type="term" value="F:carbon-sulfur lyase activity"/>
    <property type="evidence" value="ECO:0007669"/>
    <property type="project" value="InterPro"/>
</dbReference>
<dbReference type="InterPro" id="IPR011057">
    <property type="entry name" value="Mss4-like_sf"/>
</dbReference>